<protein>
    <recommendedName>
        <fullName evidence="4">Secreted protein</fullName>
    </recommendedName>
</protein>
<organism evidence="2 3">
    <name type="scientific">Trichocladium antarcticum</name>
    <dbReference type="NCBI Taxonomy" id="1450529"/>
    <lineage>
        <taxon>Eukaryota</taxon>
        <taxon>Fungi</taxon>
        <taxon>Dikarya</taxon>
        <taxon>Ascomycota</taxon>
        <taxon>Pezizomycotina</taxon>
        <taxon>Sordariomycetes</taxon>
        <taxon>Sordariomycetidae</taxon>
        <taxon>Sordariales</taxon>
        <taxon>Chaetomiaceae</taxon>
        <taxon>Trichocladium</taxon>
    </lineage>
</organism>
<accession>A0AAN6UPJ0</accession>
<keyword evidence="3" id="KW-1185">Reference proteome</keyword>
<evidence type="ECO:0000256" key="1">
    <source>
        <dbReference type="SAM" id="SignalP"/>
    </source>
</evidence>
<dbReference type="AlphaFoldDB" id="A0AAN6UPJ0"/>
<feature type="chain" id="PRO_5042961791" description="Secreted protein" evidence="1">
    <location>
        <begin position="18"/>
        <end position="81"/>
    </location>
</feature>
<evidence type="ECO:0000313" key="3">
    <source>
        <dbReference type="Proteomes" id="UP001304895"/>
    </source>
</evidence>
<reference evidence="2" key="2">
    <citation type="submission" date="2023-05" db="EMBL/GenBank/DDBJ databases">
        <authorList>
            <consortium name="Lawrence Berkeley National Laboratory"/>
            <person name="Steindorff A."/>
            <person name="Hensen N."/>
            <person name="Bonometti L."/>
            <person name="Westerberg I."/>
            <person name="Brannstrom I.O."/>
            <person name="Guillou S."/>
            <person name="Cros-Aarteil S."/>
            <person name="Calhoun S."/>
            <person name="Haridas S."/>
            <person name="Kuo A."/>
            <person name="Mondo S."/>
            <person name="Pangilinan J."/>
            <person name="Riley R."/>
            <person name="Labutti K."/>
            <person name="Andreopoulos B."/>
            <person name="Lipzen A."/>
            <person name="Chen C."/>
            <person name="Yanf M."/>
            <person name="Daum C."/>
            <person name="Ng V."/>
            <person name="Clum A."/>
            <person name="Ohm R."/>
            <person name="Martin F."/>
            <person name="Silar P."/>
            <person name="Natvig D."/>
            <person name="Lalanne C."/>
            <person name="Gautier V."/>
            <person name="Ament-Velasquez S.L."/>
            <person name="Kruys A."/>
            <person name="Hutchinson M.I."/>
            <person name="Powell A.J."/>
            <person name="Barry K."/>
            <person name="Miller A.N."/>
            <person name="Grigoriev I.V."/>
            <person name="Debuchy R."/>
            <person name="Gladieux P."/>
            <person name="Thoren M.H."/>
            <person name="Johannesson H."/>
        </authorList>
    </citation>
    <scope>NUCLEOTIDE SEQUENCE</scope>
    <source>
        <strain evidence="2">CBS 123565</strain>
    </source>
</reference>
<feature type="signal peptide" evidence="1">
    <location>
        <begin position="1"/>
        <end position="17"/>
    </location>
</feature>
<keyword evidence="1" id="KW-0732">Signal</keyword>
<dbReference type="EMBL" id="MU853406">
    <property type="protein sequence ID" value="KAK4135541.1"/>
    <property type="molecule type" value="Genomic_DNA"/>
</dbReference>
<evidence type="ECO:0000313" key="2">
    <source>
        <dbReference type="EMBL" id="KAK4135541.1"/>
    </source>
</evidence>
<sequence>MVFCCQFLCYIVNGALAWGNGVLSREGALSHGIGTHVTLCTSTQHHLPACISVEPNYIHGWYNATAANHDLCNIPNQPPSS</sequence>
<name>A0AAN6UPJ0_9PEZI</name>
<comment type="caution">
    <text evidence="2">The sequence shown here is derived from an EMBL/GenBank/DDBJ whole genome shotgun (WGS) entry which is preliminary data.</text>
</comment>
<proteinExistence type="predicted"/>
<dbReference type="Proteomes" id="UP001304895">
    <property type="component" value="Unassembled WGS sequence"/>
</dbReference>
<gene>
    <name evidence="2" type="ORF">BT67DRAFT_279911</name>
</gene>
<reference evidence="2" key="1">
    <citation type="journal article" date="2023" name="Mol. Phylogenet. Evol.">
        <title>Genome-scale phylogeny and comparative genomics of the fungal order Sordariales.</title>
        <authorList>
            <person name="Hensen N."/>
            <person name="Bonometti L."/>
            <person name="Westerberg I."/>
            <person name="Brannstrom I.O."/>
            <person name="Guillou S."/>
            <person name="Cros-Aarteil S."/>
            <person name="Calhoun S."/>
            <person name="Haridas S."/>
            <person name="Kuo A."/>
            <person name="Mondo S."/>
            <person name="Pangilinan J."/>
            <person name="Riley R."/>
            <person name="LaButti K."/>
            <person name="Andreopoulos B."/>
            <person name="Lipzen A."/>
            <person name="Chen C."/>
            <person name="Yan M."/>
            <person name="Daum C."/>
            <person name="Ng V."/>
            <person name="Clum A."/>
            <person name="Steindorff A."/>
            <person name="Ohm R.A."/>
            <person name="Martin F."/>
            <person name="Silar P."/>
            <person name="Natvig D.O."/>
            <person name="Lalanne C."/>
            <person name="Gautier V."/>
            <person name="Ament-Velasquez S.L."/>
            <person name="Kruys A."/>
            <person name="Hutchinson M.I."/>
            <person name="Powell A.J."/>
            <person name="Barry K."/>
            <person name="Miller A.N."/>
            <person name="Grigoriev I.V."/>
            <person name="Debuchy R."/>
            <person name="Gladieux P."/>
            <person name="Hiltunen Thoren M."/>
            <person name="Johannesson H."/>
        </authorList>
    </citation>
    <scope>NUCLEOTIDE SEQUENCE</scope>
    <source>
        <strain evidence="2">CBS 123565</strain>
    </source>
</reference>
<evidence type="ECO:0008006" key="4">
    <source>
        <dbReference type="Google" id="ProtNLM"/>
    </source>
</evidence>